<gene>
    <name evidence="1" type="ORF">FHU40_001109</name>
</gene>
<reference evidence="1 2" key="1">
    <citation type="submission" date="2020-08" db="EMBL/GenBank/DDBJ databases">
        <title>Sequencing the genomes of 1000 actinobacteria strains.</title>
        <authorList>
            <person name="Klenk H.-P."/>
        </authorList>
    </citation>
    <scope>NUCLEOTIDE SEQUENCE [LARGE SCALE GENOMIC DNA]</scope>
    <source>
        <strain evidence="1 2">DSM 105498</strain>
    </source>
</reference>
<dbReference type="AlphaFoldDB" id="A0A7W4VTQ4"/>
<dbReference type="EMBL" id="JACHWR010000001">
    <property type="protein sequence ID" value="MBB3041308.1"/>
    <property type="molecule type" value="Genomic_DNA"/>
</dbReference>
<evidence type="ECO:0000313" key="2">
    <source>
        <dbReference type="Proteomes" id="UP000589626"/>
    </source>
</evidence>
<keyword evidence="2" id="KW-1185">Reference proteome</keyword>
<sequence>MDVVVNEARLNRTVLLTARESDGSTETREVEPYSIRPGAAGKPDRLFAYCLQRASIRSWHLVNLISAEATGNPFEPRWAVEL</sequence>
<accession>A0A7W4VTQ4</accession>
<dbReference type="Proteomes" id="UP000589626">
    <property type="component" value="Unassembled WGS sequence"/>
</dbReference>
<comment type="caution">
    <text evidence="1">The sequence shown here is derived from an EMBL/GenBank/DDBJ whole genome shotgun (WGS) entry which is preliminary data.</text>
</comment>
<proteinExistence type="predicted"/>
<organism evidence="1 2">
    <name type="scientific">Nocardioides soli</name>
    <dbReference type="NCBI Taxonomy" id="1036020"/>
    <lineage>
        <taxon>Bacteria</taxon>
        <taxon>Bacillati</taxon>
        <taxon>Actinomycetota</taxon>
        <taxon>Actinomycetes</taxon>
        <taxon>Propionibacteriales</taxon>
        <taxon>Nocardioidaceae</taxon>
        <taxon>Nocardioides</taxon>
    </lineage>
</organism>
<evidence type="ECO:0000313" key="1">
    <source>
        <dbReference type="EMBL" id="MBB3041308.1"/>
    </source>
</evidence>
<dbReference type="GO" id="GO:0003677">
    <property type="term" value="F:DNA binding"/>
    <property type="evidence" value="ECO:0007669"/>
    <property type="project" value="UniProtKB-KW"/>
</dbReference>
<keyword evidence="1" id="KW-0238">DNA-binding</keyword>
<protein>
    <submittedName>
        <fullName evidence="1">Putative DNA-binding transcriptional regulator YafY</fullName>
    </submittedName>
</protein>
<name>A0A7W4VTQ4_9ACTN</name>